<comment type="caution">
    <text evidence="1">The sequence shown here is derived from an EMBL/GenBank/DDBJ whole genome shotgun (WGS) entry which is preliminary data.</text>
</comment>
<accession>A0ACB9Q1K8</accession>
<sequence length="137" mass="15532">MAAATAIPRELKPESVLVKSSYDNLEITEDDSVPIIDFSLLTSSNPEERLTVKVGEIQLINHGVPESLRKSTLEWVEQLFNMPKEELGKLGGNHVMDPVRCGTRYFRNRSEEPTEMGYIKLIVHPEFSCPDKPADYR</sequence>
<organism evidence="1 2">
    <name type="scientific">Bauhinia variegata</name>
    <name type="common">Purple orchid tree</name>
    <name type="synonym">Phanera variegata</name>
    <dbReference type="NCBI Taxonomy" id="167791"/>
    <lineage>
        <taxon>Eukaryota</taxon>
        <taxon>Viridiplantae</taxon>
        <taxon>Streptophyta</taxon>
        <taxon>Embryophyta</taxon>
        <taxon>Tracheophyta</taxon>
        <taxon>Spermatophyta</taxon>
        <taxon>Magnoliopsida</taxon>
        <taxon>eudicotyledons</taxon>
        <taxon>Gunneridae</taxon>
        <taxon>Pentapetalae</taxon>
        <taxon>rosids</taxon>
        <taxon>fabids</taxon>
        <taxon>Fabales</taxon>
        <taxon>Fabaceae</taxon>
        <taxon>Cercidoideae</taxon>
        <taxon>Cercideae</taxon>
        <taxon>Bauhiniinae</taxon>
        <taxon>Bauhinia</taxon>
    </lineage>
</organism>
<dbReference type="Proteomes" id="UP000828941">
    <property type="component" value="Chromosome 2"/>
</dbReference>
<name>A0ACB9Q1K8_BAUVA</name>
<protein>
    <submittedName>
        <fullName evidence="1">Uncharacterized protein</fullName>
    </submittedName>
</protein>
<dbReference type="EMBL" id="CM039427">
    <property type="protein sequence ID" value="KAI4353927.1"/>
    <property type="molecule type" value="Genomic_DNA"/>
</dbReference>
<proteinExistence type="predicted"/>
<evidence type="ECO:0000313" key="2">
    <source>
        <dbReference type="Proteomes" id="UP000828941"/>
    </source>
</evidence>
<reference evidence="1 2" key="1">
    <citation type="journal article" date="2022" name="DNA Res.">
        <title>Chromosomal-level genome assembly of the orchid tree Bauhinia variegata (Leguminosae; Cercidoideae) supports the allotetraploid origin hypothesis of Bauhinia.</title>
        <authorList>
            <person name="Zhong Y."/>
            <person name="Chen Y."/>
            <person name="Zheng D."/>
            <person name="Pang J."/>
            <person name="Liu Y."/>
            <person name="Luo S."/>
            <person name="Meng S."/>
            <person name="Qian L."/>
            <person name="Wei D."/>
            <person name="Dai S."/>
            <person name="Zhou R."/>
        </authorList>
    </citation>
    <scope>NUCLEOTIDE SEQUENCE [LARGE SCALE GENOMIC DNA]</scope>
    <source>
        <strain evidence="1">BV-YZ2020</strain>
    </source>
</reference>
<gene>
    <name evidence="1" type="ORF">L6164_002847</name>
</gene>
<keyword evidence="2" id="KW-1185">Reference proteome</keyword>
<evidence type="ECO:0000313" key="1">
    <source>
        <dbReference type="EMBL" id="KAI4353927.1"/>
    </source>
</evidence>